<dbReference type="SUPFAM" id="SSF103481">
    <property type="entry name" value="Multidrug resistance efflux transporter EmrE"/>
    <property type="match status" value="2"/>
</dbReference>
<keyword evidence="4 6" id="KW-1133">Transmembrane helix</keyword>
<dbReference type="InterPro" id="IPR037185">
    <property type="entry name" value="EmrE-like"/>
</dbReference>
<evidence type="ECO:0000256" key="1">
    <source>
        <dbReference type="ARBA" id="ARBA00004651"/>
    </source>
</evidence>
<evidence type="ECO:0000313" key="8">
    <source>
        <dbReference type="EMBL" id="ECA3794640.1"/>
    </source>
</evidence>
<feature type="transmembrane region" description="Helical" evidence="6">
    <location>
        <begin position="196"/>
        <end position="219"/>
    </location>
</feature>
<comment type="caution">
    <text evidence="8">The sequence shown here is derived from an EMBL/GenBank/DDBJ whole genome shotgun (WGS) entry which is preliminary data.</text>
</comment>
<feature type="transmembrane region" description="Helical" evidence="6">
    <location>
        <begin position="41"/>
        <end position="58"/>
    </location>
</feature>
<dbReference type="InterPro" id="IPR000620">
    <property type="entry name" value="EamA_dom"/>
</dbReference>
<keyword evidence="5 6" id="KW-0472">Membrane</keyword>
<sequence length="358" mass="38577">MINERYDNSLKTYVIFLLGILFLSFTAPWQKMGNFDPATGAFLRVLGGALVLIPFAIREAKRSGVINKKGFWLSVLAGAVLGIDFTAWNYSIFFVGSGIASILLNIQVIIMPALAFFVDKEKIPLSYYLVAPIMLIGVVLAGGALESGIVDPNGPQDVFGMPIMAVGTIAGLTSGLCYSVYLFAARRAGRIQTNILIVQPILISSIAQMAAPLIFAYVITGNGFDFTNGVMIDTAKGISAMRLPIEMESVGSLMENVAFGDPINGVSWFWMAVECVLGQAAAWTFAQYGSAKLNPTLGAALLILSPIATVALIAPVMFHESLSSLQIFGVIIAILAVMYQNGLWKSFKEKFFTNLKNN</sequence>
<organism evidence="8">
    <name type="scientific">Salmonella enterica subsp. enterica serovar Aqua</name>
    <dbReference type="NCBI Taxonomy" id="1302615"/>
    <lineage>
        <taxon>Bacteria</taxon>
        <taxon>Pseudomonadati</taxon>
        <taxon>Pseudomonadota</taxon>
        <taxon>Gammaproteobacteria</taxon>
        <taxon>Enterobacterales</taxon>
        <taxon>Enterobacteriaceae</taxon>
        <taxon>Salmonella</taxon>
    </lineage>
</organism>
<evidence type="ECO:0000259" key="7">
    <source>
        <dbReference type="Pfam" id="PF00892"/>
    </source>
</evidence>
<feature type="transmembrane region" description="Helical" evidence="6">
    <location>
        <begin position="70"/>
        <end position="88"/>
    </location>
</feature>
<evidence type="ECO:0000256" key="2">
    <source>
        <dbReference type="ARBA" id="ARBA00022475"/>
    </source>
</evidence>
<keyword evidence="3 6" id="KW-0812">Transmembrane</keyword>
<dbReference type="AlphaFoldDB" id="A0A5X6ES35"/>
<feature type="transmembrane region" description="Helical" evidence="6">
    <location>
        <begin position="298"/>
        <end position="318"/>
    </location>
</feature>
<feature type="transmembrane region" description="Helical" evidence="6">
    <location>
        <begin position="94"/>
        <end position="118"/>
    </location>
</feature>
<feature type="transmembrane region" description="Helical" evidence="6">
    <location>
        <begin position="125"/>
        <end position="143"/>
    </location>
</feature>
<feature type="domain" description="EamA" evidence="7">
    <location>
        <begin position="12"/>
        <end position="141"/>
    </location>
</feature>
<evidence type="ECO:0000256" key="6">
    <source>
        <dbReference type="SAM" id="Phobius"/>
    </source>
</evidence>
<keyword evidence="2" id="KW-1003">Cell membrane</keyword>
<dbReference type="EMBL" id="AAHUDZ010000041">
    <property type="protein sequence ID" value="ECA3794640.1"/>
    <property type="molecule type" value="Genomic_DNA"/>
</dbReference>
<dbReference type="Pfam" id="PF00892">
    <property type="entry name" value="EamA"/>
    <property type="match status" value="1"/>
</dbReference>
<dbReference type="GO" id="GO:0005886">
    <property type="term" value="C:plasma membrane"/>
    <property type="evidence" value="ECO:0007669"/>
    <property type="project" value="UniProtKB-SubCell"/>
</dbReference>
<feature type="transmembrane region" description="Helical" evidence="6">
    <location>
        <begin position="12"/>
        <end position="29"/>
    </location>
</feature>
<feature type="transmembrane region" description="Helical" evidence="6">
    <location>
        <begin position="268"/>
        <end position="286"/>
    </location>
</feature>
<feature type="transmembrane region" description="Helical" evidence="6">
    <location>
        <begin position="324"/>
        <end position="344"/>
    </location>
</feature>
<protein>
    <submittedName>
        <fullName evidence="8">DMT family transporter</fullName>
    </submittedName>
</protein>
<accession>A0A5X6ES35</accession>
<reference evidence="8" key="1">
    <citation type="submission" date="2018-12" db="EMBL/GenBank/DDBJ databases">
        <authorList>
            <person name="Ashton P.M."/>
            <person name="Dallman T."/>
            <person name="Nair S."/>
            <person name="De Pinna E."/>
            <person name="Peters T."/>
            <person name="Grant K."/>
        </authorList>
    </citation>
    <scope>NUCLEOTIDE SEQUENCE</scope>
    <source>
        <strain evidence="8">650060</strain>
    </source>
</reference>
<comment type="subcellular location">
    <subcellularLocation>
        <location evidence="1">Cell membrane</location>
        <topology evidence="1">Multi-pass membrane protein</topology>
    </subcellularLocation>
</comment>
<evidence type="ECO:0000256" key="4">
    <source>
        <dbReference type="ARBA" id="ARBA00022989"/>
    </source>
</evidence>
<feature type="transmembrane region" description="Helical" evidence="6">
    <location>
        <begin position="163"/>
        <end position="184"/>
    </location>
</feature>
<evidence type="ECO:0000256" key="3">
    <source>
        <dbReference type="ARBA" id="ARBA00022692"/>
    </source>
</evidence>
<evidence type="ECO:0000256" key="5">
    <source>
        <dbReference type="ARBA" id="ARBA00023136"/>
    </source>
</evidence>
<proteinExistence type="predicted"/>
<name>A0A5X6ES35_SALET</name>
<gene>
    <name evidence="8" type="ORF">EKG95_23040</name>
</gene>